<evidence type="ECO:0000256" key="1">
    <source>
        <dbReference type="SAM" id="MobiDB-lite"/>
    </source>
</evidence>
<accession>A0A1G9QF58</accession>
<reference evidence="2 3" key="1">
    <citation type="submission" date="2016-10" db="EMBL/GenBank/DDBJ databases">
        <authorList>
            <person name="de Groot N.N."/>
        </authorList>
    </citation>
    <scope>NUCLEOTIDE SEQUENCE [LARGE SCALE GENOMIC DNA]</scope>
    <source>
        <strain evidence="2 3">SLAS-1</strain>
    </source>
</reference>
<evidence type="ECO:0000313" key="2">
    <source>
        <dbReference type="EMBL" id="SDM09616.1"/>
    </source>
</evidence>
<proteinExistence type="predicted"/>
<protein>
    <submittedName>
        <fullName evidence="2">Uncharacterized protein</fullName>
    </submittedName>
</protein>
<evidence type="ECO:0000313" key="3">
    <source>
        <dbReference type="Proteomes" id="UP000199476"/>
    </source>
</evidence>
<feature type="region of interest" description="Disordered" evidence="1">
    <location>
        <begin position="73"/>
        <end position="102"/>
    </location>
</feature>
<gene>
    <name evidence="2" type="ORF">SAMN04488692_11660</name>
</gene>
<dbReference type="Proteomes" id="UP000199476">
    <property type="component" value="Unassembled WGS sequence"/>
</dbReference>
<sequence length="102" mass="11191">MGLSNSLDFQKLLPSLVNSSLTARPVKNSRKKSHIGLLLKTTISGAKKLIIPASIKALPKKRCPAFLSELKSRVNQTEGKERSPVMRANPTITSPMPKRDNI</sequence>
<keyword evidence="3" id="KW-1185">Reference proteome</keyword>
<dbReference type="EMBL" id="FNGO01000016">
    <property type="protein sequence ID" value="SDM09616.1"/>
    <property type="molecule type" value="Genomic_DNA"/>
</dbReference>
<name>A0A1G9QF58_9FIRM</name>
<organism evidence="2 3">
    <name type="scientific">Halarsenatibacter silvermanii</name>
    <dbReference type="NCBI Taxonomy" id="321763"/>
    <lineage>
        <taxon>Bacteria</taxon>
        <taxon>Bacillati</taxon>
        <taxon>Bacillota</taxon>
        <taxon>Clostridia</taxon>
        <taxon>Halanaerobiales</taxon>
        <taxon>Halarsenatibacteraceae</taxon>
        <taxon>Halarsenatibacter</taxon>
    </lineage>
</organism>
<dbReference type="RefSeq" id="WP_089760902.1">
    <property type="nucleotide sequence ID" value="NZ_FNGO01000016.1"/>
</dbReference>
<dbReference type="STRING" id="321763.SAMN04488692_11660"/>
<dbReference type="AlphaFoldDB" id="A0A1G9QF58"/>